<proteinExistence type="predicted"/>
<dbReference type="PANTHER" id="PTHR31511:SF12">
    <property type="entry name" value="RHO TERMINATION FACTOR N-TERMINAL DOMAIN-CONTAINING PROTEIN"/>
    <property type="match status" value="1"/>
</dbReference>
<evidence type="ECO:0000256" key="1">
    <source>
        <dbReference type="SAM" id="MobiDB-lite"/>
    </source>
</evidence>
<dbReference type="PANTHER" id="PTHR31511">
    <property type="entry name" value="PROTEIN CBG23764"/>
    <property type="match status" value="1"/>
</dbReference>
<dbReference type="Proteomes" id="UP000683360">
    <property type="component" value="Unassembled WGS sequence"/>
</dbReference>
<gene>
    <name evidence="2" type="ORF">MEDL_15587</name>
</gene>
<dbReference type="InterPro" id="IPR044925">
    <property type="entry name" value="His-Me_finger_sf"/>
</dbReference>
<evidence type="ECO:0008006" key="4">
    <source>
        <dbReference type="Google" id="ProtNLM"/>
    </source>
</evidence>
<dbReference type="EMBL" id="CAJPWZ010000801">
    <property type="protein sequence ID" value="CAG2200948.1"/>
    <property type="molecule type" value="Genomic_DNA"/>
</dbReference>
<protein>
    <recommendedName>
        <fullName evidence="4">DNA-directed DNA polymerase</fullName>
    </recommendedName>
</protein>
<dbReference type="SUPFAM" id="SSF56672">
    <property type="entry name" value="DNA/RNA polymerases"/>
    <property type="match status" value="1"/>
</dbReference>
<comment type="caution">
    <text evidence="2">The sequence shown here is derived from an EMBL/GenBank/DDBJ whole genome shotgun (WGS) entry which is preliminary data.</text>
</comment>
<sequence>MIMTGSDWQSFKKATMCHICKKELADIKVRDHCHVTGKFRGAAHNDCNINYKFTGRIPVVFHNLRGYDSHLIMQAIGKVEGKQLNCIANNMEKYISFSLGCMDFIDSLQFMSSSLQKLVENLAKEGSSKFRHMTSHFGEEQISLLLRKQVYPYEYFDSEAKFLESQLPPIENFYSTLSGEGITTLDYAHAQHVWQLFNIQNLGQYHDLYVLSDVLALADVFENFREICLNYYGLDAAHFYTSPGLAWQAALKMTGVKLELLTDIDMHLFIEKGLRGGISMISHRHAKANNKHVPNYDPNQPINHVMYLDANNLYGWAMSQALPVEGFRWLNDSEIENLHIGDIADDSANGYILDVDLENPRELHDDQNEYPLAPEKLKVTNDMLSPYAEKLLDDLNLKGTSTEKLIPNLHPKQKYVVHYRNLKLYLSLGMKLTKIHRVMTFEQRPWLKTYIDFNTEKRKLATNEFEKDFFKLMNNAVFGKTMENLRKRTDIKLLNDQSKARKLISKPTFHAFKIFNDDLVAVHMLKQRLYLNRPIYVGFTILDLSKTLMYDFHYNYIKDKYGSRATLLFTDTDSLCYNINTDDIYQDMMEDKHLFDTSEYNPEHRLYSTLNKKVLGKMKDETHGLPENLNDDSFIDSRYPSLIILDDLMRDVTNSKDVCELFVEGSHHRNLSVACILQNAFSKGKESRTMSINSQYIVLFKNPRDQVGPAIFARQMYPNNPKKFMNKYKEGTQQPYGSLFIDLKQNTPEDDRLKLNIFENKNMIGGGVSEEYISRKELEPPQFEESFQSEQTYLPDEKEIMPSCDDCGVVFESVPDLARHMNKWCPENNDLKRKREFEDEDIPSKKSRVNEIDIEDGEDMAFIKLAELAREANADIWEEKVDKYMNGDMKEGHAMSKANRKLKDEDMDQFLSRYSSLIEYLLQLQNGKLHGKVMKMITELVNDGMDYEKAIKVAIRKYKPMLESFLDEAIDNETNIDGSESENSIDDDEEEEEEEEDEDDESSTI</sequence>
<feature type="compositionally biased region" description="Acidic residues" evidence="1">
    <location>
        <begin position="979"/>
        <end position="1005"/>
    </location>
</feature>
<keyword evidence="3" id="KW-1185">Reference proteome</keyword>
<dbReference type="InterPro" id="IPR043502">
    <property type="entry name" value="DNA/RNA_pol_sf"/>
</dbReference>
<name>A0A8S3QZ70_MYTED</name>
<evidence type="ECO:0000313" key="2">
    <source>
        <dbReference type="EMBL" id="CAG2200948.1"/>
    </source>
</evidence>
<evidence type="ECO:0000313" key="3">
    <source>
        <dbReference type="Proteomes" id="UP000683360"/>
    </source>
</evidence>
<feature type="region of interest" description="Disordered" evidence="1">
    <location>
        <begin position="969"/>
        <end position="1005"/>
    </location>
</feature>
<reference evidence="2" key="1">
    <citation type="submission" date="2021-03" db="EMBL/GenBank/DDBJ databases">
        <authorList>
            <person name="Bekaert M."/>
        </authorList>
    </citation>
    <scope>NUCLEOTIDE SEQUENCE</scope>
</reference>
<dbReference type="SUPFAM" id="SSF54060">
    <property type="entry name" value="His-Me finger endonucleases"/>
    <property type="match status" value="1"/>
</dbReference>
<dbReference type="InterPro" id="IPR038563">
    <property type="entry name" value="Endonuclease_7_sf"/>
</dbReference>
<dbReference type="OrthoDB" id="408971at2759"/>
<dbReference type="Gene3D" id="3.40.1800.10">
    <property type="entry name" value="His-Me finger endonucleases"/>
    <property type="match status" value="1"/>
</dbReference>
<organism evidence="2 3">
    <name type="scientific">Mytilus edulis</name>
    <name type="common">Blue mussel</name>
    <dbReference type="NCBI Taxonomy" id="6550"/>
    <lineage>
        <taxon>Eukaryota</taxon>
        <taxon>Metazoa</taxon>
        <taxon>Spiralia</taxon>
        <taxon>Lophotrochozoa</taxon>
        <taxon>Mollusca</taxon>
        <taxon>Bivalvia</taxon>
        <taxon>Autobranchia</taxon>
        <taxon>Pteriomorphia</taxon>
        <taxon>Mytilida</taxon>
        <taxon>Mytiloidea</taxon>
        <taxon>Mytilidae</taxon>
        <taxon>Mytilinae</taxon>
        <taxon>Mytilus</taxon>
    </lineage>
</organism>
<dbReference type="AlphaFoldDB" id="A0A8S3QZ70"/>
<accession>A0A8S3QZ70</accession>